<proteinExistence type="predicted"/>
<dbReference type="Proteomes" id="UP001300096">
    <property type="component" value="Unassembled WGS sequence"/>
</dbReference>
<name>A0ABT0FGY2_9MICO</name>
<dbReference type="Pfam" id="PF11969">
    <property type="entry name" value="DcpS_C"/>
    <property type="match status" value="1"/>
</dbReference>
<organism evidence="3 4">
    <name type="scientific">Microbacterium croceum</name>
    <dbReference type="NCBI Taxonomy" id="2851645"/>
    <lineage>
        <taxon>Bacteria</taxon>
        <taxon>Bacillati</taxon>
        <taxon>Actinomycetota</taxon>
        <taxon>Actinomycetes</taxon>
        <taxon>Micrococcales</taxon>
        <taxon>Microbacteriaceae</taxon>
        <taxon>Microbacterium</taxon>
    </lineage>
</organism>
<sequence>MSDGSIFTRILKGEIPGEVVFEGERLFVLRDVNPQAALHLLIIPKREYADVVELAADDPALLSEVVALAQQLADTHSDGHFRLIFNIGANSGQTVPHLHAHVLSGDLKEANLVGR</sequence>
<evidence type="ECO:0000259" key="2">
    <source>
        <dbReference type="PROSITE" id="PS51084"/>
    </source>
</evidence>
<dbReference type="SUPFAM" id="SSF54197">
    <property type="entry name" value="HIT-like"/>
    <property type="match status" value="1"/>
</dbReference>
<evidence type="ECO:0000313" key="4">
    <source>
        <dbReference type="Proteomes" id="UP001300096"/>
    </source>
</evidence>
<feature type="short sequence motif" description="Histidine triad motif" evidence="1">
    <location>
        <begin position="97"/>
        <end position="101"/>
    </location>
</feature>
<protein>
    <submittedName>
        <fullName evidence="3">HIT domain-containing protein</fullName>
    </submittedName>
</protein>
<dbReference type="PROSITE" id="PS51084">
    <property type="entry name" value="HIT_2"/>
    <property type="match status" value="1"/>
</dbReference>
<dbReference type="InterPro" id="IPR001310">
    <property type="entry name" value="Histidine_triad_HIT"/>
</dbReference>
<evidence type="ECO:0000256" key="1">
    <source>
        <dbReference type="PROSITE-ProRule" id="PRU00464"/>
    </source>
</evidence>
<feature type="domain" description="HIT" evidence="2">
    <location>
        <begin position="6"/>
        <end position="112"/>
    </location>
</feature>
<dbReference type="InterPro" id="IPR036265">
    <property type="entry name" value="HIT-like_sf"/>
</dbReference>
<dbReference type="InterPro" id="IPR011146">
    <property type="entry name" value="HIT-like"/>
</dbReference>
<accession>A0ABT0FGY2</accession>
<dbReference type="Gene3D" id="3.30.428.10">
    <property type="entry name" value="HIT-like"/>
    <property type="match status" value="1"/>
</dbReference>
<gene>
    <name evidence="3" type="ORF">KZC51_12855</name>
</gene>
<dbReference type="RefSeq" id="WP_247630341.1">
    <property type="nucleotide sequence ID" value="NZ_JAHWXN010000001.1"/>
</dbReference>
<comment type="caution">
    <text evidence="3">The sequence shown here is derived from an EMBL/GenBank/DDBJ whole genome shotgun (WGS) entry which is preliminary data.</text>
</comment>
<dbReference type="PANTHER" id="PTHR23089">
    <property type="entry name" value="HISTIDINE TRIAD HIT PROTEIN"/>
    <property type="match status" value="1"/>
</dbReference>
<dbReference type="EMBL" id="JAHWXN010000001">
    <property type="protein sequence ID" value="MCK2037021.1"/>
    <property type="molecule type" value="Genomic_DNA"/>
</dbReference>
<keyword evidence="4" id="KW-1185">Reference proteome</keyword>
<reference evidence="3 4" key="1">
    <citation type="submission" date="2021-06" db="EMBL/GenBank/DDBJ databases">
        <title>Genome-based taxonomic framework of Microbacterium strains isolated from marine environment, the description of four new species and reclassification of four preexisting species.</title>
        <authorList>
            <person name="Lee S.D."/>
            <person name="Kim S.-M."/>
            <person name="Byeon Y.-S."/>
            <person name="Yang H.L."/>
            <person name="Kim I.S."/>
        </authorList>
    </citation>
    <scope>NUCLEOTIDE SEQUENCE [LARGE SCALE GENOMIC DNA]</scope>
    <source>
        <strain evidence="3 4">SSW1-49</strain>
    </source>
</reference>
<evidence type="ECO:0000313" key="3">
    <source>
        <dbReference type="EMBL" id="MCK2037021.1"/>
    </source>
</evidence>
<dbReference type="PRINTS" id="PR00332">
    <property type="entry name" value="HISTRIAD"/>
</dbReference>